<dbReference type="Proteomes" id="UP001157161">
    <property type="component" value="Unassembled WGS sequence"/>
</dbReference>
<dbReference type="InterPro" id="IPR037480">
    <property type="entry name" value="YihR-like"/>
</dbReference>
<evidence type="ECO:0000313" key="2">
    <source>
        <dbReference type="EMBL" id="GMA30677.1"/>
    </source>
</evidence>
<accession>A0AA37XDR1</accession>
<dbReference type="CDD" id="cd09022">
    <property type="entry name" value="Aldose_epim_Ec_YihR"/>
    <property type="match status" value="1"/>
</dbReference>
<dbReference type="Gene3D" id="2.70.98.10">
    <property type="match status" value="1"/>
</dbReference>
<dbReference type="GO" id="GO:0033499">
    <property type="term" value="P:galactose catabolic process via UDP-galactose, Leloir pathway"/>
    <property type="evidence" value="ECO:0007669"/>
    <property type="project" value="TreeGrafter"/>
</dbReference>
<dbReference type="EMBL" id="BSUM01000001">
    <property type="protein sequence ID" value="GMA30677.1"/>
    <property type="molecule type" value="Genomic_DNA"/>
</dbReference>
<evidence type="ECO:0000256" key="1">
    <source>
        <dbReference type="SAM" id="MobiDB-lite"/>
    </source>
</evidence>
<dbReference type="GO" id="GO:0004034">
    <property type="term" value="F:aldose 1-epimerase activity"/>
    <property type="evidence" value="ECO:0007669"/>
    <property type="project" value="TreeGrafter"/>
</dbReference>
<proteinExistence type="predicted"/>
<dbReference type="PANTHER" id="PTHR10091">
    <property type="entry name" value="ALDOSE-1-EPIMERASE"/>
    <property type="match status" value="1"/>
</dbReference>
<dbReference type="InterPro" id="IPR011013">
    <property type="entry name" value="Gal_mutarotase_sf_dom"/>
</dbReference>
<gene>
    <name evidence="2" type="ORF">GCM10025875_06690</name>
</gene>
<sequence length="327" mass="35128">MDGPVRVARPPLGWSDEHPPPTGFQHVLHDPETDATAVVTQVGASLRSFTVAGRDVISSYPESDLAPAGHGAILAPWPNRLADGAYTFDGVSYQLPITEVERRTALHGLVTHQRWDLAHASTTEVVLSLQTVPVAGYPWSLLLTVTYTLSGPGLAVTVHASNLSDSPAPYGVGFHPWLSPGEGGLEDATFSLDATRWIRPDERLLPVGEEDLPQHLDFRSARAVGTTDIDDAFTGITRDGDGLSWGRLTGTDGRTAAIWTNDSMDTWQVCTGDHLDAVEYRRQGLAVEPMSCIADAFNTGDRLVRLAPAGGTDGVAQHVVTWGLRLL</sequence>
<dbReference type="InterPro" id="IPR008183">
    <property type="entry name" value="Aldose_1/G6P_1-epimerase"/>
</dbReference>
<keyword evidence="3" id="KW-1185">Reference proteome</keyword>
<protein>
    <submittedName>
        <fullName evidence="2">Galactose mutarotase</fullName>
    </submittedName>
</protein>
<organism evidence="2 3">
    <name type="scientific">Litorihabitans aurantiacus</name>
    <dbReference type="NCBI Taxonomy" id="1930061"/>
    <lineage>
        <taxon>Bacteria</taxon>
        <taxon>Bacillati</taxon>
        <taxon>Actinomycetota</taxon>
        <taxon>Actinomycetes</taxon>
        <taxon>Micrococcales</taxon>
        <taxon>Beutenbergiaceae</taxon>
        <taxon>Litorihabitans</taxon>
    </lineage>
</organism>
<dbReference type="Pfam" id="PF01263">
    <property type="entry name" value="Aldose_epim"/>
    <property type="match status" value="1"/>
</dbReference>
<comment type="caution">
    <text evidence="2">The sequence shown here is derived from an EMBL/GenBank/DDBJ whole genome shotgun (WGS) entry which is preliminary data.</text>
</comment>
<feature type="region of interest" description="Disordered" evidence="1">
    <location>
        <begin position="1"/>
        <end position="20"/>
    </location>
</feature>
<reference evidence="2" key="2">
    <citation type="submission" date="2023-02" db="EMBL/GenBank/DDBJ databases">
        <authorList>
            <person name="Sun Q."/>
            <person name="Mori K."/>
        </authorList>
    </citation>
    <scope>NUCLEOTIDE SEQUENCE</scope>
    <source>
        <strain evidence="2">NBRC 112290</strain>
    </source>
</reference>
<dbReference type="AlphaFoldDB" id="A0AA37XDR1"/>
<dbReference type="SUPFAM" id="SSF74650">
    <property type="entry name" value="Galactose mutarotase-like"/>
    <property type="match status" value="1"/>
</dbReference>
<dbReference type="GO" id="GO:0030246">
    <property type="term" value="F:carbohydrate binding"/>
    <property type="evidence" value="ECO:0007669"/>
    <property type="project" value="InterPro"/>
</dbReference>
<dbReference type="PANTHER" id="PTHR10091:SF0">
    <property type="entry name" value="GALACTOSE MUTAROTASE"/>
    <property type="match status" value="1"/>
</dbReference>
<name>A0AA37XDR1_9MICO</name>
<dbReference type="GO" id="GO:0006006">
    <property type="term" value="P:glucose metabolic process"/>
    <property type="evidence" value="ECO:0007669"/>
    <property type="project" value="TreeGrafter"/>
</dbReference>
<evidence type="ECO:0000313" key="3">
    <source>
        <dbReference type="Proteomes" id="UP001157161"/>
    </source>
</evidence>
<dbReference type="InterPro" id="IPR014718">
    <property type="entry name" value="GH-type_carb-bd"/>
</dbReference>
<reference evidence="2" key="1">
    <citation type="journal article" date="2014" name="Int. J. Syst. Evol. Microbiol.">
        <title>Complete genome sequence of Corynebacterium casei LMG S-19264T (=DSM 44701T), isolated from a smear-ripened cheese.</title>
        <authorList>
            <consortium name="US DOE Joint Genome Institute (JGI-PGF)"/>
            <person name="Walter F."/>
            <person name="Albersmeier A."/>
            <person name="Kalinowski J."/>
            <person name="Ruckert C."/>
        </authorList>
    </citation>
    <scope>NUCLEOTIDE SEQUENCE</scope>
    <source>
        <strain evidence="2">NBRC 112290</strain>
    </source>
</reference>